<dbReference type="InterPro" id="IPR042197">
    <property type="entry name" value="Apaf_helical"/>
</dbReference>
<dbReference type="GO" id="GO:0007165">
    <property type="term" value="P:signal transduction"/>
    <property type="evidence" value="ECO:0007669"/>
    <property type="project" value="InterPro"/>
</dbReference>
<dbReference type="SMART" id="SM00255">
    <property type="entry name" value="TIR"/>
    <property type="match status" value="1"/>
</dbReference>
<sequence>MTFQFQGPFSSFSSSNSIITHRCTYDVFLSFRGKDTRYNFTGDLDNALHKKGINTTFIDVDDDELETKRDEELSETLVKTIEGSRTSVVVLSRNYASSTRCLDQLVKILECKQTKGQVVLPVFWKVDPSDVRHQRKSFGKALAQLEDNTKMQSWKAALKNVANLSGWHIARGKGNESEFIQEIVQTVSIIVNCTYLNVANHPVGIESRVQDINLLLSIGRNDIRMVGILGVGGIGKTTIAKAIYNLIAHQFEGSCFLSNVRESSKKEVGLVQLQETLLSKILRDARSSKVGNVDRGINVIKHRLCSKKVLLILDDVDHLFQLEALAGKCDWFGLGSRIIITTRDKSLLTNHEVNFTYEVKGMDHDEALELFSWNAFKRNKPIDEYVELTECAIHYAGGLPLALMVLGSDLYGKSKIQWTSALDKYERVPNKNIQEILKISYEGLDETEQDIFLDIACFFKGRNIYDVMSILDSCSLYPDSGIARLFEKCLVTVDRWNILSMHDLLQQMGMEIVRQESPQVPRKRTRLWCYEDALEVLSKNRGSNKIRGIVLRSSKPITVQLEAKAFKQMKNLKFLIVDDVRTCGQLTYLPNGLRLLDWPSYSFALPSTFCPKKLVQLNMPHSHITLETLIKQGIQFANLKVINLSECDSIIKLPKLCAPNLEILNLHRCKNLVEVDESIGYLDNLQNWELTYCKNLRILPSRLMLNSLYIFRLEGCSRLEKFPDIQPEMNCLSVLELQHSGIRDLPSSIGYLTMLKCLNLYDCQNLMELPDTIYKLRLLDELSICTTKLIPTHDPFDSFSEYGFMRLKHLYLNDGGNPIELDFLSKPNYFPVLKFLDLNGTNISTIPERISKFTRLEGLRIDNCKQLQEIPSLPRSISKVYATNCLSLNPQSLSRLLSKFEESYYQEYEILQSPGLSFPKYELILPGSEIPKLFNHQSFGNSISFWVGQDFPAILLCIVFGLEEQKGNGFIPAFHLRLIIKCREKTVDILANVIDGKSESDHLWVSFAPYGEFHETFDDLNLCDRNEVEIVFKTASTYDPPKITPTIKRCGVHTKCICPQKFGESNMHHQCHSTNPLQPLLPLFPSSTKITNHGIDSSLRGLYGDDSDVRECQPPLVPDDTRHLLFPSTVGLPLDMINASDIGLGRLVVESSISDGCDLGSSSMAHTVSNESDLNSHPPLKKMRTS</sequence>
<dbReference type="Pfam" id="PF01582">
    <property type="entry name" value="TIR"/>
    <property type="match status" value="1"/>
</dbReference>
<dbReference type="SUPFAM" id="SSF52058">
    <property type="entry name" value="L domain-like"/>
    <property type="match status" value="1"/>
</dbReference>
<dbReference type="InterPro" id="IPR058546">
    <property type="entry name" value="RPS4B/Roq1-like_LRR"/>
</dbReference>
<dbReference type="InterPro" id="IPR032675">
    <property type="entry name" value="LRR_dom_sf"/>
</dbReference>
<dbReference type="InterPro" id="IPR035897">
    <property type="entry name" value="Toll_tir_struct_dom_sf"/>
</dbReference>
<dbReference type="Gene3D" id="3.40.50.10140">
    <property type="entry name" value="Toll/interleukin-1 receptor homology (TIR) domain"/>
    <property type="match status" value="1"/>
</dbReference>
<dbReference type="GO" id="GO:0006952">
    <property type="term" value="P:defense response"/>
    <property type="evidence" value="ECO:0007669"/>
    <property type="project" value="UniProtKB-KW"/>
</dbReference>
<evidence type="ECO:0000259" key="6">
    <source>
        <dbReference type="PROSITE" id="PS50104"/>
    </source>
</evidence>
<dbReference type="FunFam" id="3.40.50.10140:FF:000007">
    <property type="entry name" value="Disease resistance protein (TIR-NBS-LRR class)"/>
    <property type="match status" value="1"/>
</dbReference>
<evidence type="ECO:0000256" key="5">
    <source>
        <dbReference type="SAM" id="MobiDB-lite"/>
    </source>
</evidence>
<dbReference type="Gene3D" id="3.40.50.300">
    <property type="entry name" value="P-loop containing nucleotide triphosphate hydrolases"/>
    <property type="match status" value="1"/>
</dbReference>
<keyword evidence="4" id="KW-0520">NAD</keyword>
<evidence type="ECO:0000256" key="4">
    <source>
        <dbReference type="ARBA" id="ARBA00023027"/>
    </source>
</evidence>
<gene>
    <name evidence="7" type="ORF">SO802_029317</name>
</gene>
<dbReference type="InterPro" id="IPR044974">
    <property type="entry name" value="Disease_R_plants"/>
</dbReference>
<dbReference type="InterPro" id="IPR027417">
    <property type="entry name" value="P-loop_NTPase"/>
</dbReference>
<dbReference type="Pfam" id="PF00931">
    <property type="entry name" value="NB-ARC"/>
    <property type="match status" value="1"/>
</dbReference>
<dbReference type="Pfam" id="PF23286">
    <property type="entry name" value="LRR_13"/>
    <property type="match status" value="1"/>
</dbReference>
<dbReference type="PANTHER" id="PTHR11017:SF570">
    <property type="entry name" value="DISEASE RESISTANCE PROTEIN (TIR-NBS CLASS)-RELATED"/>
    <property type="match status" value="1"/>
</dbReference>
<evidence type="ECO:0000256" key="3">
    <source>
        <dbReference type="ARBA" id="ARBA00022821"/>
    </source>
</evidence>
<reference evidence="7 8" key="1">
    <citation type="submission" date="2024-01" db="EMBL/GenBank/DDBJ databases">
        <title>A telomere-to-telomere, gap-free genome of sweet tea (Lithocarpus litseifolius).</title>
        <authorList>
            <person name="Zhou J."/>
        </authorList>
    </citation>
    <scope>NUCLEOTIDE SEQUENCE [LARGE SCALE GENOMIC DNA]</scope>
    <source>
        <strain evidence="7">Zhou-2022a</strain>
        <tissue evidence="7">Leaf</tissue>
    </source>
</reference>
<comment type="caution">
    <text evidence="7">The sequence shown here is derived from an EMBL/GenBank/DDBJ whole genome shotgun (WGS) entry which is preliminary data.</text>
</comment>
<dbReference type="Gene3D" id="3.80.10.10">
    <property type="entry name" value="Ribonuclease Inhibitor"/>
    <property type="match status" value="2"/>
</dbReference>
<evidence type="ECO:0000256" key="2">
    <source>
        <dbReference type="ARBA" id="ARBA00022737"/>
    </source>
</evidence>
<keyword evidence="2" id="KW-0677">Repeat</keyword>
<feature type="compositionally biased region" description="Polar residues" evidence="5">
    <location>
        <begin position="1164"/>
        <end position="1175"/>
    </location>
</feature>
<evidence type="ECO:0000313" key="8">
    <source>
        <dbReference type="Proteomes" id="UP001459277"/>
    </source>
</evidence>
<dbReference type="Pfam" id="PF23282">
    <property type="entry name" value="WHD_ROQ1"/>
    <property type="match status" value="1"/>
</dbReference>
<organism evidence="7 8">
    <name type="scientific">Lithocarpus litseifolius</name>
    <dbReference type="NCBI Taxonomy" id="425828"/>
    <lineage>
        <taxon>Eukaryota</taxon>
        <taxon>Viridiplantae</taxon>
        <taxon>Streptophyta</taxon>
        <taxon>Embryophyta</taxon>
        <taxon>Tracheophyta</taxon>
        <taxon>Spermatophyta</taxon>
        <taxon>Magnoliopsida</taxon>
        <taxon>eudicotyledons</taxon>
        <taxon>Gunneridae</taxon>
        <taxon>Pentapetalae</taxon>
        <taxon>rosids</taxon>
        <taxon>fabids</taxon>
        <taxon>Fagales</taxon>
        <taxon>Fagaceae</taxon>
        <taxon>Lithocarpus</taxon>
    </lineage>
</organism>
<protein>
    <recommendedName>
        <fullName evidence="6">TIR domain-containing protein</fullName>
    </recommendedName>
</protein>
<dbReference type="PROSITE" id="PS50104">
    <property type="entry name" value="TIR"/>
    <property type="match status" value="1"/>
</dbReference>
<dbReference type="SUPFAM" id="SSF52540">
    <property type="entry name" value="P-loop containing nucleoside triphosphate hydrolases"/>
    <property type="match status" value="1"/>
</dbReference>
<dbReference type="PANTHER" id="PTHR11017">
    <property type="entry name" value="LEUCINE-RICH REPEAT-CONTAINING PROTEIN"/>
    <property type="match status" value="1"/>
</dbReference>
<evidence type="ECO:0000256" key="1">
    <source>
        <dbReference type="ARBA" id="ARBA00022614"/>
    </source>
</evidence>
<accession>A0AAW2BTU7</accession>
<dbReference type="InterPro" id="IPR036390">
    <property type="entry name" value="WH_DNA-bd_sf"/>
</dbReference>
<dbReference type="EMBL" id="JAZDWU010000010">
    <property type="protein sequence ID" value="KAK9989078.1"/>
    <property type="molecule type" value="Genomic_DNA"/>
</dbReference>
<dbReference type="PRINTS" id="PR00364">
    <property type="entry name" value="DISEASERSIST"/>
</dbReference>
<dbReference type="AlphaFoldDB" id="A0AAW2BTU7"/>
<dbReference type="SUPFAM" id="SSF52200">
    <property type="entry name" value="Toll/Interleukin receptor TIR domain"/>
    <property type="match status" value="1"/>
</dbReference>
<dbReference type="Proteomes" id="UP001459277">
    <property type="component" value="Unassembled WGS sequence"/>
</dbReference>
<evidence type="ECO:0000313" key="7">
    <source>
        <dbReference type="EMBL" id="KAK9989078.1"/>
    </source>
</evidence>
<dbReference type="Gene3D" id="1.10.8.430">
    <property type="entry name" value="Helical domain of apoptotic protease-activating factors"/>
    <property type="match status" value="1"/>
</dbReference>
<feature type="domain" description="TIR" evidence="6">
    <location>
        <begin position="23"/>
        <end position="191"/>
    </location>
</feature>
<keyword evidence="3" id="KW-0611">Plant defense</keyword>
<feature type="region of interest" description="Disordered" evidence="5">
    <location>
        <begin position="1164"/>
        <end position="1186"/>
    </location>
</feature>
<dbReference type="InterPro" id="IPR002182">
    <property type="entry name" value="NB-ARC"/>
</dbReference>
<keyword evidence="1" id="KW-0433">Leucine-rich repeat</keyword>
<dbReference type="SUPFAM" id="SSF46785">
    <property type="entry name" value="Winged helix' DNA-binding domain"/>
    <property type="match status" value="1"/>
</dbReference>
<dbReference type="GO" id="GO:0043531">
    <property type="term" value="F:ADP binding"/>
    <property type="evidence" value="ECO:0007669"/>
    <property type="project" value="InterPro"/>
</dbReference>
<proteinExistence type="predicted"/>
<dbReference type="InterPro" id="IPR058192">
    <property type="entry name" value="WHD_ROQ1-like"/>
</dbReference>
<name>A0AAW2BTU7_9ROSI</name>
<dbReference type="InterPro" id="IPR000157">
    <property type="entry name" value="TIR_dom"/>
</dbReference>
<keyword evidence="8" id="KW-1185">Reference proteome</keyword>